<proteinExistence type="predicted"/>
<dbReference type="Proteomes" id="UP000001915">
    <property type="component" value="Chromosome"/>
</dbReference>
<dbReference type="KEGG" id="brm:Bmur_0583"/>
<dbReference type="HOGENOM" id="CLU_1583382_0_0_12"/>
<keyword evidence="1" id="KW-1133">Transmembrane helix</keyword>
<reference evidence="2 3" key="1">
    <citation type="journal article" date="2010" name="Stand. Genomic Sci.">
        <title>Complete genome sequence of Brachyspira murdochii type strain (56-150).</title>
        <authorList>
            <person name="Pati A."/>
            <person name="Sikorski J."/>
            <person name="Gronow S."/>
            <person name="Munk C."/>
            <person name="Lapidus A."/>
            <person name="Copeland A."/>
            <person name="Glavina Del Tio T."/>
            <person name="Nolan M."/>
            <person name="Lucas S."/>
            <person name="Chen F."/>
            <person name="Tice H."/>
            <person name="Cheng J.F."/>
            <person name="Han C."/>
            <person name="Detter J.C."/>
            <person name="Bruce D."/>
            <person name="Tapia R."/>
            <person name="Goodwin L."/>
            <person name="Pitluck S."/>
            <person name="Liolios K."/>
            <person name="Ivanova N."/>
            <person name="Mavromatis K."/>
            <person name="Mikhailova N."/>
            <person name="Chen A."/>
            <person name="Palaniappan K."/>
            <person name="Land M."/>
            <person name="Hauser L."/>
            <person name="Chang Y.J."/>
            <person name="Jeffries C.D."/>
            <person name="Spring S."/>
            <person name="Rohde M."/>
            <person name="Goker M."/>
            <person name="Bristow J."/>
            <person name="Eisen J.A."/>
            <person name="Markowitz V."/>
            <person name="Hugenholtz P."/>
            <person name="Kyrpides N.C."/>
            <person name="Klenk H.P."/>
        </authorList>
    </citation>
    <scope>NUCLEOTIDE SEQUENCE [LARGE SCALE GENOMIC DNA]</scope>
    <source>
        <strain evidence="3">ATCC 51284 / DSM 12563 / 56-150</strain>
    </source>
</reference>
<dbReference type="eggNOG" id="COG0840">
    <property type="taxonomic scope" value="Bacteria"/>
</dbReference>
<keyword evidence="1" id="KW-0812">Transmembrane</keyword>
<dbReference type="EMBL" id="CP001959">
    <property type="protein sequence ID" value="ADG70684.1"/>
    <property type="molecule type" value="Genomic_DNA"/>
</dbReference>
<gene>
    <name evidence="2" type="ordered locus">Bmur_0583</name>
</gene>
<evidence type="ECO:0000313" key="3">
    <source>
        <dbReference type="Proteomes" id="UP000001915"/>
    </source>
</evidence>
<accession>D5U796</accession>
<feature type="transmembrane region" description="Helical" evidence="1">
    <location>
        <begin position="12"/>
        <end position="34"/>
    </location>
</feature>
<evidence type="ECO:0000256" key="1">
    <source>
        <dbReference type="SAM" id="Phobius"/>
    </source>
</evidence>
<organism evidence="2 3">
    <name type="scientific">Brachyspira murdochii (strain ATCC 51284 / DSM 12563 / 56-150)</name>
    <name type="common">Serpulina murdochii</name>
    <dbReference type="NCBI Taxonomy" id="526224"/>
    <lineage>
        <taxon>Bacteria</taxon>
        <taxon>Pseudomonadati</taxon>
        <taxon>Spirochaetota</taxon>
        <taxon>Spirochaetia</taxon>
        <taxon>Brachyspirales</taxon>
        <taxon>Brachyspiraceae</taxon>
        <taxon>Brachyspira</taxon>
    </lineage>
</organism>
<sequence>MFKKFSLQIKISLSILIPLLIMLIISNTINVIYVKEASKKLSYKILEESSKGETATLQSFMEDDLYYTIGLGKVIEGFYSDGMTNRNFYETTVYNFFTKLSQRISSIHIAFEPNTLDNDSNYINSLKYSKANGQFNYSVSRSVGTSILESYSDASIFQNDYYVNALKTAEIYITDI</sequence>
<keyword evidence="1" id="KW-0472">Membrane</keyword>
<dbReference type="Gene3D" id="3.30.450.20">
    <property type="entry name" value="PAS domain"/>
    <property type="match status" value="1"/>
</dbReference>
<evidence type="ECO:0000313" key="2">
    <source>
        <dbReference type="EMBL" id="ADG70684.1"/>
    </source>
</evidence>
<name>D5U796_BRAM5</name>
<protein>
    <submittedName>
        <fullName evidence="2">Putative methyl-accepting protein</fullName>
    </submittedName>
</protein>
<dbReference type="AlphaFoldDB" id="D5U796"/>
<dbReference type="STRING" id="526224.Bmur_0583"/>